<evidence type="ECO:0000256" key="1">
    <source>
        <dbReference type="ARBA" id="ARBA00002324"/>
    </source>
</evidence>
<dbReference type="Proteomes" id="UP000192813">
    <property type="component" value="Unassembled WGS sequence"/>
</dbReference>
<dbReference type="GO" id="GO:0005524">
    <property type="term" value="F:ATP binding"/>
    <property type="evidence" value="ECO:0007669"/>
    <property type="project" value="UniProtKB-KW"/>
</dbReference>
<sequence length="220" mass="25214">MAKVSFLGQEHVRLINEPETELAFEDNPHKRIGILGGTFNPIHNGHLLMAEQVYDKLKLDEVWFMPNKKPPHAETKETLDDAYRVDMIELAIQDNPHFSLEAIELDRVGKSYTVDTMEILTTLYPTYEFYFIIGADMIENLPKWHRIDDLIKIVHFVGVGREGYQNDTDYPLIFVDAEGMTVSSTGIRKSVAEKASIRYLTPEPVVAYIQEKGLYQAHES</sequence>
<dbReference type="InterPro" id="IPR004821">
    <property type="entry name" value="Cyt_trans-like"/>
</dbReference>
<evidence type="ECO:0000256" key="5">
    <source>
        <dbReference type="ARBA" id="ARBA00022695"/>
    </source>
</evidence>
<evidence type="ECO:0000256" key="2">
    <source>
        <dbReference type="ARBA" id="ARBA00005019"/>
    </source>
</evidence>
<dbReference type="RefSeq" id="WP_083067748.1">
    <property type="nucleotide sequence ID" value="NZ_CBCPHS010000003.1"/>
</dbReference>
<dbReference type="EC" id="2.7.7.18" evidence="10"/>
<dbReference type="GO" id="GO:0009435">
    <property type="term" value="P:NAD+ biosynthetic process"/>
    <property type="evidence" value="ECO:0007669"/>
    <property type="project" value="UniProtKB-UniRule"/>
</dbReference>
<comment type="catalytic activity">
    <reaction evidence="9 10">
        <text>nicotinate beta-D-ribonucleotide + ATP + H(+) = deamido-NAD(+) + diphosphate</text>
        <dbReference type="Rhea" id="RHEA:22860"/>
        <dbReference type="ChEBI" id="CHEBI:15378"/>
        <dbReference type="ChEBI" id="CHEBI:30616"/>
        <dbReference type="ChEBI" id="CHEBI:33019"/>
        <dbReference type="ChEBI" id="CHEBI:57502"/>
        <dbReference type="ChEBI" id="CHEBI:58437"/>
        <dbReference type="EC" id="2.7.7.18"/>
    </reaction>
</comment>
<dbReference type="NCBIfam" id="TIGR00125">
    <property type="entry name" value="cyt_tran_rel"/>
    <property type="match status" value="1"/>
</dbReference>
<evidence type="ECO:0000256" key="9">
    <source>
        <dbReference type="ARBA" id="ARBA00048721"/>
    </source>
</evidence>
<keyword evidence="7 10" id="KW-0067">ATP-binding</keyword>
<accession>A0A2J9PL08</accession>
<evidence type="ECO:0000256" key="4">
    <source>
        <dbReference type="ARBA" id="ARBA00022679"/>
    </source>
</evidence>
<dbReference type="HAMAP" id="MF_00244">
    <property type="entry name" value="NaMN_adenylyltr"/>
    <property type="match status" value="1"/>
</dbReference>
<dbReference type="NCBIfam" id="TIGR00482">
    <property type="entry name" value="nicotinate (nicotinamide) nucleotide adenylyltransferase"/>
    <property type="match status" value="1"/>
</dbReference>
<keyword evidence="8 10" id="KW-0520">NAD</keyword>
<comment type="pathway">
    <text evidence="2 10">Cofactor biosynthesis; NAD(+) biosynthesis; deamido-NAD(+) from nicotinate D-ribonucleotide: step 1/1.</text>
</comment>
<dbReference type="SUPFAM" id="SSF52374">
    <property type="entry name" value="Nucleotidylyl transferase"/>
    <property type="match status" value="1"/>
</dbReference>
<dbReference type="InterPro" id="IPR014729">
    <property type="entry name" value="Rossmann-like_a/b/a_fold"/>
</dbReference>
<name>A0A2J9PL08_9LACT</name>
<evidence type="ECO:0000256" key="8">
    <source>
        <dbReference type="ARBA" id="ARBA00023027"/>
    </source>
</evidence>
<evidence type="ECO:0000256" key="3">
    <source>
        <dbReference type="ARBA" id="ARBA00022642"/>
    </source>
</evidence>
<dbReference type="CDD" id="cd02165">
    <property type="entry name" value="NMNAT"/>
    <property type="match status" value="1"/>
</dbReference>
<organism evidence="12 13">
    <name type="scientific">Aerococcus viridans</name>
    <dbReference type="NCBI Taxonomy" id="1377"/>
    <lineage>
        <taxon>Bacteria</taxon>
        <taxon>Bacillati</taxon>
        <taxon>Bacillota</taxon>
        <taxon>Bacilli</taxon>
        <taxon>Lactobacillales</taxon>
        <taxon>Aerococcaceae</taxon>
        <taxon>Aerococcus</taxon>
    </lineage>
</organism>
<evidence type="ECO:0000313" key="12">
    <source>
        <dbReference type="EMBL" id="PNL90987.1"/>
    </source>
</evidence>
<dbReference type="GO" id="GO:0004515">
    <property type="term" value="F:nicotinate-nucleotide adenylyltransferase activity"/>
    <property type="evidence" value="ECO:0007669"/>
    <property type="project" value="UniProtKB-UniRule"/>
</dbReference>
<dbReference type="NCBIfam" id="NF000840">
    <property type="entry name" value="PRK00071.1-3"/>
    <property type="match status" value="1"/>
</dbReference>
<dbReference type="AlphaFoldDB" id="A0A2J9PL08"/>
<keyword evidence="6 10" id="KW-0547">Nucleotide-binding</keyword>
<reference evidence="13" key="1">
    <citation type="submission" date="2017-12" db="EMBL/GenBank/DDBJ databases">
        <title>FDA dAtabase for Regulatory Grade micrObial Sequences (FDA-ARGOS): Supporting development and validation of Infectious Disease Dx tests.</title>
        <authorList>
            <person name="Hoffmann M."/>
            <person name="Allard M."/>
            <person name="Evans P."/>
            <person name="Brown E."/>
            <person name="Tallon L."/>
            <person name="Sadzewicz L."/>
            <person name="Sengamalay N."/>
            <person name="Ott S."/>
            <person name="Godinez A."/>
            <person name="Nagaraj S."/>
            <person name="Vavikolanu K."/>
            <person name="Aluvathingal J."/>
            <person name="Nadendla S."/>
            <person name="Sichtig H."/>
        </authorList>
    </citation>
    <scope>NUCLEOTIDE SEQUENCE [LARGE SCALE GENOMIC DNA]</scope>
    <source>
        <strain evidence="13">FDAARGOS_249</strain>
    </source>
</reference>
<evidence type="ECO:0000259" key="11">
    <source>
        <dbReference type="Pfam" id="PF01467"/>
    </source>
</evidence>
<keyword evidence="3 10" id="KW-0662">Pyridine nucleotide biosynthesis</keyword>
<dbReference type="Gene3D" id="3.40.50.620">
    <property type="entry name" value="HUPs"/>
    <property type="match status" value="1"/>
</dbReference>
<keyword evidence="5 10" id="KW-0548">Nucleotidyltransferase</keyword>
<feature type="domain" description="Cytidyltransferase-like" evidence="11">
    <location>
        <begin position="34"/>
        <end position="189"/>
    </location>
</feature>
<proteinExistence type="inferred from homology"/>
<evidence type="ECO:0000313" key="13">
    <source>
        <dbReference type="Proteomes" id="UP000192813"/>
    </source>
</evidence>
<comment type="caution">
    <text evidence="12">The sequence shown here is derived from an EMBL/GenBank/DDBJ whole genome shotgun (WGS) entry which is preliminary data.</text>
</comment>
<dbReference type="NCBIfam" id="NF000841">
    <property type="entry name" value="PRK00071.1-4"/>
    <property type="match status" value="1"/>
</dbReference>
<evidence type="ECO:0000256" key="6">
    <source>
        <dbReference type="ARBA" id="ARBA00022741"/>
    </source>
</evidence>
<comment type="function">
    <text evidence="1 10">Catalyzes the reversible adenylation of nicotinate mononucleotide (NaMN) to nicotinic acid adenine dinucleotide (NaAD).</text>
</comment>
<dbReference type="InterPro" id="IPR005248">
    <property type="entry name" value="NadD/NMNAT"/>
</dbReference>
<evidence type="ECO:0000256" key="10">
    <source>
        <dbReference type="HAMAP-Rule" id="MF_00244"/>
    </source>
</evidence>
<dbReference type="PANTHER" id="PTHR39321">
    <property type="entry name" value="NICOTINATE-NUCLEOTIDE ADENYLYLTRANSFERASE-RELATED"/>
    <property type="match status" value="1"/>
</dbReference>
<dbReference type="UniPathway" id="UPA00253">
    <property type="reaction ID" value="UER00332"/>
</dbReference>
<evidence type="ECO:0000256" key="7">
    <source>
        <dbReference type="ARBA" id="ARBA00022840"/>
    </source>
</evidence>
<gene>
    <name evidence="10 12" type="primary">nadD</name>
    <name evidence="12" type="ORF">A6J77_001470</name>
</gene>
<dbReference type="PANTHER" id="PTHR39321:SF3">
    <property type="entry name" value="PHOSPHOPANTETHEINE ADENYLYLTRANSFERASE"/>
    <property type="match status" value="1"/>
</dbReference>
<dbReference type="EMBL" id="NBTM02000001">
    <property type="protein sequence ID" value="PNL90987.1"/>
    <property type="molecule type" value="Genomic_DNA"/>
</dbReference>
<protein>
    <recommendedName>
        <fullName evidence="10">Probable nicotinate-nucleotide adenylyltransferase</fullName>
        <ecNumber evidence="10">2.7.7.18</ecNumber>
    </recommendedName>
    <alternativeName>
        <fullName evidence="10">Deamido-NAD(+) diphosphorylase</fullName>
    </alternativeName>
    <alternativeName>
        <fullName evidence="10">Deamido-NAD(+) pyrophosphorylase</fullName>
    </alternativeName>
    <alternativeName>
        <fullName evidence="10">Nicotinate mononucleotide adenylyltransferase</fullName>
        <shortName evidence="10">NaMN adenylyltransferase</shortName>
    </alternativeName>
</protein>
<comment type="similarity">
    <text evidence="10">Belongs to the NadD family.</text>
</comment>
<dbReference type="Pfam" id="PF01467">
    <property type="entry name" value="CTP_transf_like"/>
    <property type="match status" value="1"/>
</dbReference>
<keyword evidence="4 10" id="KW-0808">Transferase</keyword>